<dbReference type="GO" id="GO:0022857">
    <property type="term" value="F:transmembrane transporter activity"/>
    <property type="evidence" value="ECO:0007669"/>
    <property type="project" value="InterPro"/>
</dbReference>
<dbReference type="PANTHER" id="PTHR23501">
    <property type="entry name" value="MAJOR FACILITATOR SUPERFAMILY"/>
    <property type="match status" value="1"/>
</dbReference>
<dbReference type="Proteomes" id="UP000014065">
    <property type="component" value="Unassembled WGS sequence"/>
</dbReference>
<keyword evidence="8" id="KW-1185">Reference proteome</keyword>
<proteinExistence type="predicted"/>
<evidence type="ECO:0000256" key="4">
    <source>
        <dbReference type="ARBA" id="ARBA00023136"/>
    </source>
</evidence>
<evidence type="ECO:0000256" key="3">
    <source>
        <dbReference type="ARBA" id="ARBA00022989"/>
    </source>
</evidence>
<evidence type="ECO:0000256" key="2">
    <source>
        <dbReference type="ARBA" id="ARBA00022692"/>
    </source>
</evidence>
<feature type="transmembrane region" description="Helical" evidence="5">
    <location>
        <begin position="365"/>
        <end position="389"/>
    </location>
</feature>
<dbReference type="SUPFAM" id="SSF103473">
    <property type="entry name" value="MFS general substrate transporter"/>
    <property type="match status" value="1"/>
</dbReference>
<comment type="caution">
    <text evidence="7">The sequence shown here is derived from an EMBL/GenBank/DDBJ whole genome shotgun (WGS) entry which is preliminary data.</text>
</comment>
<dbReference type="GO" id="GO:0005886">
    <property type="term" value="C:plasma membrane"/>
    <property type="evidence" value="ECO:0007669"/>
    <property type="project" value="TreeGrafter"/>
</dbReference>
<dbReference type="RefSeq" id="WP_133936242.1">
    <property type="nucleotide sequence ID" value="NZ_AHJG01000154.1"/>
</dbReference>
<evidence type="ECO:0000313" key="7">
    <source>
        <dbReference type="EMBL" id="EPA05756.1"/>
    </source>
</evidence>
<organism evidence="7 8">
    <name type="scientific">Candidatus Nitrosarchaeum limnium BG20</name>
    <dbReference type="NCBI Taxonomy" id="859192"/>
    <lineage>
        <taxon>Archaea</taxon>
        <taxon>Nitrososphaerota</taxon>
        <taxon>Nitrososphaeria</taxon>
        <taxon>Nitrosopumilales</taxon>
        <taxon>Nitrosopumilaceae</taxon>
        <taxon>Nitrosarchaeum</taxon>
    </lineage>
</organism>
<dbReference type="CDD" id="cd17504">
    <property type="entry name" value="MFS_MMR_MDR_like"/>
    <property type="match status" value="1"/>
</dbReference>
<dbReference type="EMBL" id="AHJG01000154">
    <property type="protein sequence ID" value="EPA05756.1"/>
    <property type="molecule type" value="Genomic_DNA"/>
</dbReference>
<dbReference type="PANTHER" id="PTHR23501:SF192">
    <property type="entry name" value="TRANSPORTER"/>
    <property type="match status" value="1"/>
</dbReference>
<sequence>MTVENEKINRSAWLILGTLSCLGLIAMYGETMLLPAIPALIEDFEIPYNTSAWILSTYMIAGAVATPIAGKLSDVYGRKKVLLIVMSIYSAGILAGGFADSFPFMLAARAAQGIGIAMFPIAFGIIREVLPEKKLAVGQSIFSSTFPAGATIGLLMGANIVQHYGWHATFFTVFPIAVLLGIFILKFIHVTPLPNSSEKKISIDIKGSIFLSITIISFLVGISYIQNSEGEIYESLAFFATTIISLFVFIIIEKRTESPLIDLKLLKNKMLLFGIMILLIVGLCTFMVYQTIPIMIQSPQPLGFGGTELTTAAIQMPFMIIFLVGSISSGFALEKIGNKRLVLIGTILGSIGFLSILLFHSSDFMLTVTLAVIAAGLSLAFIGGFNVVLLSTPIQFAGIALGMTLLLNLIGQSIGPSIAGMFQQMHRGTVTGISGSFPTPEAYNLIFLTAFAISLTSVVFAISLNRKVTVQNI</sequence>
<feature type="transmembrane region" description="Helical" evidence="5">
    <location>
        <begin position="312"/>
        <end position="333"/>
    </location>
</feature>
<feature type="transmembrane region" description="Helical" evidence="5">
    <location>
        <begin position="209"/>
        <end position="226"/>
    </location>
</feature>
<feature type="transmembrane region" description="Helical" evidence="5">
    <location>
        <begin position="272"/>
        <end position="292"/>
    </location>
</feature>
<evidence type="ECO:0000256" key="5">
    <source>
        <dbReference type="SAM" id="Phobius"/>
    </source>
</evidence>
<feature type="transmembrane region" description="Helical" evidence="5">
    <location>
        <begin position="135"/>
        <end position="158"/>
    </location>
</feature>
<feature type="transmembrane region" description="Helical" evidence="5">
    <location>
        <begin position="50"/>
        <end position="69"/>
    </location>
</feature>
<gene>
    <name evidence="7" type="ORF">BG20_I2247</name>
</gene>
<feature type="transmembrane region" description="Helical" evidence="5">
    <location>
        <begin position="12"/>
        <end position="30"/>
    </location>
</feature>
<feature type="transmembrane region" description="Helical" evidence="5">
    <location>
        <begin position="396"/>
        <end position="422"/>
    </location>
</feature>
<feature type="transmembrane region" description="Helical" evidence="5">
    <location>
        <begin position="232"/>
        <end position="252"/>
    </location>
</feature>
<feature type="transmembrane region" description="Helical" evidence="5">
    <location>
        <begin position="81"/>
        <end position="98"/>
    </location>
</feature>
<feature type="transmembrane region" description="Helical" evidence="5">
    <location>
        <begin position="164"/>
        <end position="188"/>
    </location>
</feature>
<accession>S2E8K6</accession>
<feature type="transmembrane region" description="Helical" evidence="5">
    <location>
        <begin position="442"/>
        <end position="464"/>
    </location>
</feature>
<dbReference type="OrthoDB" id="117970at2157"/>
<feature type="transmembrane region" description="Helical" evidence="5">
    <location>
        <begin position="104"/>
        <end position="123"/>
    </location>
</feature>
<dbReference type="AlphaFoldDB" id="S2E8K6"/>
<keyword evidence="3 5" id="KW-1133">Transmembrane helix</keyword>
<feature type="transmembrane region" description="Helical" evidence="5">
    <location>
        <begin position="340"/>
        <end position="359"/>
    </location>
</feature>
<dbReference type="Pfam" id="PF07690">
    <property type="entry name" value="MFS_1"/>
    <property type="match status" value="1"/>
</dbReference>
<name>S2E8K6_9ARCH</name>
<dbReference type="Gene3D" id="1.20.1250.20">
    <property type="entry name" value="MFS general substrate transporter like domains"/>
    <property type="match status" value="1"/>
</dbReference>
<keyword evidence="4 5" id="KW-0472">Membrane</keyword>
<evidence type="ECO:0000259" key="6">
    <source>
        <dbReference type="PROSITE" id="PS50850"/>
    </source>
</evidence>
<reference evidence="7 8" key="1">
    <citation type="journal article" date="2012" name="J. Bacteriol.">
        <title>Genome Sequence of "Candidatus Nitrosoarchaeum limnia" BG20, a Low-Salinity Ammonia-Oxidizing Archaeon from the San Francisco Bay Estuary.</title>
        <authorList>
            <person name="Mosier A.C."/>
            <person name="Allen E.E."/>
            <person name="Kim M."/>
            <person name="Ferriera S."/>
            <person name="Francis C.A."/>
        </authorList>
    </citation>
    <scope>NUCLEOTIDE SEQUENCE [LARGE SCALE GENOMIC DNA]</scope>
    <source>
        <strain evidence="7 8">BG20</strain>
    </source>
</reference>
<dbReference type="PROSITE" id="PS51257">
    <property type="entry name" value="PROKAR_LIPOPROTEIN"/>
    <property type="match status" value="1"/>
</dbReference>
<dbReference type="PROSITE" id="PS50850">
    <property type="entry name" value="MFS"/>
    <property type="match status" value="1"/>
</dbReference>
<comment type="subcellular location">
    <subcellularLocation>
        <location evidence="1">Membrane</location>
        <topology evidence="1">Multi-pass membrane protein</topology>
    </subcellularLocation>
</comment>
<dbReference type="InterPro" id="IPR011701">
    <property type="entry name" value="MFS"/>
</dbReference>
<evidence type="ECO:0000313" key="8">
    <source>
        <dbReference type="Proteomes" id="UP000014065"/>
    </source>
</evidence>
<evidence type="ECO:0000256" key="1">
    <source>
        <dbReference type="ARBA" id="ARBA00004141"/>
    </source>
</evidence>
<dbReference type="InterPro" id="IPR020846">
    <property type="entry name" value="MFS_dom"/>
</dbReference>
<feature type="domain" description="Major facilitator superfamily (MFS) profile" evidence="6">
    <location>
        <begin position="15"/>
        <end position="469"/>
    </location>
</feature>
<dbReference type="InterPro" id="IPR036259">
    <property type="entry name" value="MFS_trans_sf"/>
</dbReference>
<keyword evidence="2 5" id="KW-0812">Transmembrane</keyword>
<protein>
    <submittedName>
        <fullName evidence="7">Transporter, major facilitator family protein</fullName>
    </submittedName>
</protein>